<gene>
    <name evidence="3" type="ORF">PLXY2_LOCUS9022</name>
</gene>
<dbReference type="AlphaFoldDB" id="A0A8S4FJY6"/>
<protein>
    <submittedName>
        <fullName evidence="3">(diamondback moth) hypothetical protein</fullName>
    </submittedName>
</protein>
<evidence type="ECO:0000313" key="4">
    <source>
        <dbReference type="Proteomes" id="UP000653454"/>
    </source>
</evidence>
<accession>A0A8S4FJY6</accession>
<proteinExistence type="predicted"/>
<dbReference type="InterPro" id="IPR036179">
    <property type="entry name" value="Ig-like_dom_sf"/>
</dbReference>
<sequence length="156" mass="16060">MSRRTALSSPMALLLLFLAAVVSTRAQTAAAAAVAVAEGAPVLLECAVAVAAAAAWSRDGGPLPRALRPAGERAAPDGTVLARLAAPRAAPALAGEYRCGPAPHQRTRLVVLPAPLSGTPPPPSSRPAPLRPRLFPAQTRGRGSRRPRFDETSLNL</sequence>
<dbReference type="EMBL" id="CAJHNJ030000034">
    <property type="protein sequence ID" value="CAG9127681.1"/>
    <property type="molecule type" value="Genomic_DNA"/>
</dbReference>
<feature type="compositionally biased region" description="Basic and acidic residues" evidence="1">
    <location>
        <begin position="147"/>
        <end position="156"/>
    </location>
</feature>
<evidence type="ECO:0000313" key="3">
    <source>
        <dbReference type="EMBL" id="CAG9127681.1"/>
    </source>
</evidence>
<organism evidence="3 4">
    <name type="scientific">Plutella xylostella</name>
    <name type="common">Diamondback moth</name>
    <name type="synonym">Plutella maculipennis</name>
    <dbReference type="NCBI Taxonomy" id="51655"/>
    <lineage>
        <taxon>Eukaryota</taxon>
        <taxon>Metazoa</taxon>
        <taxon>Ecdysozoa</taxon>
        <taxon>Arthropoda</taxon>
        <taxon>Hexapoda</taxon>
        <taxon>Insecta</taxon>
        <taxon>Pterygota</taxon>
        <taxon>Neoptera</taxon>
        <taxon>Endopterygota</taxon>
        <taxon>Lepidoptera</taxon>
        <taxon>Glossata</taxon>
        <taxon>Ditrysia</taxon>
        <taxon>Yponomeutoidea</taxon>
        <taxon>Plutellidae</taxon>
        <taxon>Plutella</taxon>
    </lineage>
</organism>
<comment type="caution">
    <text evidence="3">The sequence shown here is derived from an EMBL/GenBank/DDBJ whole genome shotgun (WGS) entry which is preliminary data.</text>
</comment>
<feature type="chain" id="PRO_5035878254" evidence="2">
    <location>
        <begin position="27"/>
        <end position="156"/>
    </location>
</feature>
<keyword evidence="2" id="KW-0732">Signal</keyword>
<keyword evidence="4" id="KW-1185">Reference proteome</keyword>
<reference evidence="3" key="1">
    <citation type="submission" date="2020-11" db="EMBL/GenBank/DDBJ databases">
        <authorList>
            <person name="Whiteford S."/>
        </authorList>
    </citation>
    <scope>NUCLEOTIDE SEQUENCE</scope>
</reference>
<name>A0A8S4FJY6_PLUXY</name>
<evidence type="ECO:0000256" key="2">
    <source>
        <dbReference type="SAM" id="SignalP"/>
    </source>
</evidence>
<dbReference type="Proteomes" id="UP000653454">
    <property type="component" value="Unassembled WGS sequence"/>
</dbReference>
<evidence type="ECO:0000256" key="1">
    <source>
        <dbReference type="SAM" id="MobiDB-lite"/>
    </source>
</evidence>
<feature type="compositionally biased region" description="Pro residues" evidence="1">
    <location>
        <begin position="118"/>
        <end position="130"/>
    </location>
</feature>
<dbReference type="SUPFAM" id="SSF48726">
    <property type="entry name" value="Immunoglobulin"/>
    <property type="match status" value="1"/>
</dbReference>
<feature type="signal peptide" evidence="2">
    <location>
        <begin position="1"/>
        <end position="26"/>
    </location>
</feature>
<feature type="region of interest" description="Disordered" evidence="1">
    <location>
        <begin position="113"/>
        <end position="156"/>
    </location>
</feature>